<dbReference type="InterPro" id="IPR043502">
    <property type="entry name" value="DNA/RNA_pol_sf"/>
</dbReference>
<dbReference type="Proteomes" id="UP000717996">
    <property type="component" value="Unassembled WGS sequence"/>
</dbReference>
<dbReference type="PANTHER" id="PTHR33050">
    <property type="entry name" value="REVERSE TRANSCRIPTASE DOMAIN-CONTAINING PROTEIN"/>
    <property type="match status" value="1"/>
</dbReference>
<name>A0A9P7C687_RHIOR</name>
<dbReference type="InterPro" id="IPR052055">
    <property type="entry name" value="Hepadnavirus_pol/RT"/>
</dbReference>
<keyword evidence="1" id="KW-0233">DNA recombination</keyword>
<dbReference type="Gene3D" id="3.30.70.270">
    <property type="match status" value="1"/>
</dbReference>
<evidence type="ECO:0000259" key="3">
    <source>
        <dbReference type="PROSITE" id="PS50878"/>
    </source>
</evidence>
<dbReference type="EMBL" id="JAANIT010002072">
    <property type="protein sequence ID" value="KAG1537642.1"/>
    <property type="molecule type" value="Genomic_DNA"/>
</dbReference>
<protein>
    <recommendedName>
        <fullName evidence="3">Reverse transcriptase domain-containing protein</fullName>
    </recommendedName>
</protein>
<dbReference type="OrthoDB" id="2221171at2759"/>
<feature type="region of interest" description="Disordered" evidence="2">
    <location>
        <begin position="186"/>
        <end position="227"/>
    </location>
</feature>
<dbReference type="InterPro" id="IPR011010">
    <property type="entry name" value="DNA_brk_join_enz"/>
</dbReference>
<evidence type="ECO:0000313" key="5">
    <source>
        <dbReference type="Proteomes" id="UP000717996"/>
    </source>
</evidence>
<dbReference type="InterPro" id="IPR013762">
    <property type="entry name" value="Integrase-like_cat_sf"/>
</dbReference>
<comment type="caution">
    <text evidence="4">The sequence shown here is derived from an EMBL/GenBank/DDBJ whole genome shotgun (WGS) entry which is preliminary data.</text>
</comment>
<dbReference type="Gene3D" id="1.10.443.10">
    <property type="entry name" value="Intergrase catalytic core"/>
    <property type="match status" value="1"/>
</dbReference>
<feature type="compositionally biased region" description="Polar residues" evidence="2">
    <location>
        <begin position="187"/>
        <end position="212"/>
    </location>
</feature>
<dbReference type="GO" id="GO:0003677">
    <property type="term" value="F:DNA binding"/>
    <property type="evidence" value="ECO:0007669"/>
    <property type="project" value="InterPro"/>
</dbReference>
<evidence type="ECO:0000256" key="2">
    <source>
        <dbReference type="SAM" id="MobiDB-lite"/>
    </source>
</evidence>
<feature type="compositionally biased region" description="Basic and acidic residues" evidence="2">
    <location>
        <begin position="213"/>
        <end position="222"/>
    </location>
</feature>
<accession>A0A9P7C687</accession>
<feature type="region of interest" description="Disordered" evidence="2">
    <location>
        <begin position="607"/>
        <end position="647"/>
    </location>
</feature>
<dbReference type="SUPFAM" id="SSF56672">
    <property type="entry name" value="DNA/RNA polymerases"/>
    <property type="match status" value="1"/>
</dbReference>
<proteinExistence type="predicted"/>
<feature type="compositionally biased region" description="Polar residues" evidence="2">
    <location>
        <begin position="607"/>
        <end position="632"/>
    </location>
</feature>
<reference evidence="4" key="1">
    <citation type="journal article" date="2020" name="Microb. Genom.">
        <title>Genetic diversity of clinical and environmental Mucorales isolates obtained from an investigation of mucormycosis cases among solid organ transplant recipients.</title>
        <authorList>
            <person name="Nguyen M.H."/>
            <person name="Kaul D."/>
            <person name="Muto C."/>
            <person name="Cheng S.J."/>
            <person name="Richter R.A."/>
            <person name="Bruno V.M."/>
            <person name="Liu G."/>
            <person name="Beyhan S."/>
            <person name="Sundermann A.J."/>
            <person name="Mounaud S."/>
            <person name="Pasculle A.W."/>
            <person name="Nierman W.C."/>
            <person name="Driscoll E."/>
            <person name="Cumbie R."/>
            <person name="Clancy C.J."/>
            <person name="Dupont C.L."/>
        </authorList>
    </citation>
    <scope>NUCLEOTIDE SEQUENCE</scope>
    <source>
        <strain evidence="4">GL16</strain>
    </source>
</reference>
<organism evidence="4 5">
    <name type="scientific">Rhizopus oryzae</name>
    <name type="common">Mucormycosis agent</name>
    <name type="synonym">Rhizopus arrhizus var. delemar</name>
    <dbReference type="NCBI Taxonomy" id="64495"/>
    <lineage>
        <taxon>Eukaryota</taxon>
        <taxon>Fungi</taxon>
        <taxon>Fungi incertae sedis</taxon>
        <taxon>Mucoromycota</taxon>
        <taxon>Mucoromycotina</taxon>
        <taxon>Mucoromycetes</taxon>
        <taxon>Mucorales</taxon>
        <taxon>Mucorineae</taxon>
        <taxon>Rhizopodaceae</taxon>
        <taxon>Rhizopus</taxon>
    </lineage>
</organism>
<dbReference type="SUPFAM" id="SSF56349">
    <property type="entry name" value="DNA breaking-rejoining enzymes"/>
    <property type="match status" value="1"/>
</dbReference>
<dbReference type="GO" id="GO:0006310">
    <property type="term" value="P:DNA recombination"/>
    <property type="evidence" value="ECO:0007669"/>
    <property type="project" value="UniProtKB-KW"/>
</dbReference>
<evidence type="ECO:0000256" key="1">
    <source>
        <dbReference type="ARBA" id="ARBA00023172"/>
    </source>
</evidence>
<dbReference type="GO" id="GO:0015074">
    <property type="term" value="P:DNA integration"/>
    <property type="evidence" value="ECO:0007669"/>
    <property type="project" value="InterPro"/>
</dbReference>
<feature type="domain" description="Reverse transcriptase" evidence="3">
    <location>
        <begin position="1"/>
        <end position="70"/>
    </location>
</feature>
<gene>
    <name evidence="4" type="ORF">G6F51_010249</name>
</gene>
<dbReference type="PROSITE" id="PS50878">
    <property type="entry name" value="RT_POL"/>
    <property type="match status" value="1"/>
</dbReference>
<evidence type="ECO:0000313" key="4">
    <source>
        <dbReference type="EMBL" id="KAG1537642.1"/>
    </source>
</evidence>
<dbReference type="PANTHER" id="PTHR33050:SF7">
    <property type="entry name" value="RIBONUCLEASE H"/>
    <property type="match status" value="1"/>
</dbReference>
<dbReference type="InterPro" id="IPR043128">
    <property type="entry name" value="Rev_trsase/Diguanyl_cyclase"/>
</dbReference>
<sequence length="897" mass="101018">MKYAIEPLCSEGHRLVYYLDDICRLEKSKEKMQQLTYKVAQHLQRLGFIINFNKSLLTPAKTQEFLGFQFNTKKMEISVPSLKITNLLKRIKQLESGQYRSCRWIASLLRRMTAMIPAVGEALLHLRYLQRDLSKSLHYSNQNWETICNLSGTSLQEIQWWETFITKKNGLPIQNPQIHNQIRGDNVASTSRISDTNTESIQPVSDSGNLPTRSRDTEHTSRSIESNQEATLRINDSEENFPINQQIMETSSSGCIRGETQPATTTILSTESGSRSNSNRCISTELEYQRTLPSPILETDPKSLEVNQIPTSQESSSGDATVVKPILPHGSYQQLQEEQCNNYLNTLRSAIASVFSVIHETKPPIAGHKPIKDFFTDITILLQHIQNTMSPTCNLSLQHQQLKTILLLCIATTWRPRSDIGCLQHRDITINNDHKGEIQAIIHTRTPKEAQVKSITLDTYQDQQLCPVQTLQSCLNKTSQYRTNLPEDHTLFLTYLEQEDKKSSSVCPSTIANWTKSAMQDAGIDTKHFQAHSIRSASSTKAVELGHSIQDLKKHANWSLNSNTFEKFYYKPSLRVSSSAAINHSIFSSTDNSITLEVGVESAGISLGTTSNTNVDKTKTENTPTPAHSSSVGKRKQTYDDQSNPTHVKKNKKAFVFTPLTLTPSISINKPNIDDVDATLLDQHYYAKLTDSHVADGIHGCVETDAEYAKNMDDQCPNQSLGSLKVAMKFLENALDQPLSKLLDYIWSYNCDTNTPVEDIEAIRLAKYILSDFHANCMKPQPLALTNKYTPFCESILPIFKYFSAATGILSFIWCEKASATCKQLGIYHPGIGSKLFDGLGTSTKDKVDRLLIECSCQQDTPLNQEDFLKLLECTNACLQLDMMKYRYASLTTFKRR</sequence>
<dbReference type="AlphaFoldDB" id="A0A9P7C687"/>
<dbReference type="InterPro" id="IPR000477">
    <property type="entry name" value="RT_dom"/>
</dbReference>